<proteinExistence type="predicted"/>
<organism evidence="1 2">
    <name type="scientific">Catenovulum adriaticum</name>
    <dbReference type="NCBI Taxonomy" id="2984846"/>
    <lineage>
        <taxon>Bacteria</taxon>
        <taxon>Pseudomonadati</taxon>
        <taxon>Pseudomonadota</taxon>
        <taxon>Gammaproteobacteria</taxon>
        <taxon>Alteromonadales</taxon>
        <taxon>Alteromonadaceae</taxon>
        <taxon>Catenovulum</taxon>
    </lineage>
</organism>
<evidence type="ECO:0000313" key="1">
    <source>
        <dbReference type="EMBL" id="WAJ72201.1"/>
    </source>
</evidence>
<dbReference type="EMBL" id="CP109967">
    <property type="protein sequence ID" value="WAJ72201.1"/>
    <property type="molecule type" value="Genomic_DNA"/>
</dbReference>
<keyword evidence="1" id="KW-0614">Plasmid</keyword>
<gene>
    <name evidence="1" type="ORF">OLW01_18155</name>
</gene>
<protein>
    <recommendedName>
        <fullName evidence="3">Rho-binding antiterminator</fullName>
    </recommendedName>
</protein>
<sequence>MEYSENEMPYCVKNCKVKPVNGTIVYEMKGHYQTVNRLILNQAIEVSELVIELEQPRKNMPASLFEIEVH</sequence>
<evidence type="ECO:0008006" key="3">
    <source>
        <dbReference type="Google" id="ProtNLM"/>
    </source>
</evidence>
<reference evidence="1" key="1">
    <citation type="submission" date="2022-10" db="EMBL/GenBank/DDBJ databases">
        <title>Catenovulum adriacola sp. nov. isolated in the Harbour of Susak.</title>
        <authorList>
            <person name="Schoch T."/>
            <person name="Reich S.J."/>
            <person name="Stoeferle S."/>
            <person name="Flaiz M."/>
            <person name="Kazda M."/>
            <person name="Riedel C.U."/>
            <person name="Duerre P."/>
        </authorList>
    </citation>
    <scope>NUCLEOTIDE SEQUENCE</scope>
    <source>
        <strain evidence="1">TS8</strain>
        <plasmid evidence="1">pCadTS8_2</plasmid>
    </source>
</reference>
<keyword evidence="2" id="KW-1185">Reference proteome</keyword>
<name>A0ABY7ASV1_9ALTE</name>
<evidence type="ECO:0000313" key="2">
    <source>
        <dbReference type="Proteomes" id="UP001163726"/>
    </source>
</evidence>
<dbReference type="Proteomes" id="UP001163726">
    <property type="component" value="Plasmid pCadTS8_2"/>
</dbReference>
<geneLocation type="plasmid" evidence="1 2">
    <name>pCadTS8_2</name>
</geneLocation>
<accession>A0ABY7ASV1</accession>
<dbReference type="RefSeq" id="WP_268076916.1">
    <property type="nucleotide sequence ID" value="NZ_CP109967.1"/>
</dbReference>